<evidence type="ECO:0000256" key="3">
    <source>
        <dbReference type="SAM" id="SignalP"/>
    </source>
</evidence>
<dbReference type="STRING" id="39966.A0A369J3T4"/>
<reference evidence="5" key="1">
    <citation type="submission" date="2018-04" db="EMBL/GenBank/DDBJ databases">
        <title>Whole genome sequencing of Hypsizygus marmoreus.</title>
        <authorList>
            <person name="Choi I.-G."/>
            <person name="Min B."/>
            <person name="Kim J.-G."/>
            <person name="Kim S."/>
            <person name="Oh Y.-L."/>
            <person name="Kong W.-S."/>
            <person name="Park H."/>
            <person name="Jeong J."/>
            <person name="Song E.-S."/>
        </authorList>
    </citation>
    <scope>NUCLEOTIDE SEQUENCE [LARGE SCALE GENOMIC DNA]</scope>
    <source>
        <strain evidence="5">51987-8</strain>
    </source>
</reference>
<evidence type="ECO:0000259" key="4">
    <source>
        <dbReference type="Pfam" id="PF03443"/>
    </source>
</evidence>
<dbReference type="EMBL" id="LUEZ02000122">
    <property type="protein sequence ID" value="RDB16648.1"/>
    <property type="molecule type" value="Genomic_DNA"/>
</dbReference>
<dbReference type="InterPro" id="IPR005103">
    <property type="entry name" value="AA9_LPMO"/>
</dbReference>
<dbReference type="Gene3D" id="2.70.50.70">
    <property type="match status" value="1"/>
</dbReference>
<evidence type="ECO:0000256" key="2">
    <source>
        <dbReference type="RuleBase" id="RU368122"/>
    </source>
</evidence>
<evidence type="ECO:0000313" key="5">
    <source>
        <dbReference type="EMBL" id="RDB16648.1"/>
    </source>
</evidence>
<comment type="caution">
    <text evidence="5">The sequence shown here is derived from an EMBL/GenBank/DDBJ whole genome shotgun (WGS) entry which is preliminary data.</text>
</comment>
<gene>
    <name evidence="5" type="primary">eglD_3</name>
    <name evidence="5" type="ORF">Hypma_002367</name>
</gene>
<comment type="function">
    <text evidence="2">Lytic polysaccharide monooxygenase (LMPO) that depolymerizes crystalline and amorphous polysaccharides via the oxidation of scissile alpha- or beta-(1-4)-glycosidic bonds, yielding C1 and/or C4 oxidation products. Catalysis by LPMOs requires the reduction of the active-site copper from Cu(II) to Cu(I) by a reducing agent and H(2)O(2) or O(2) as a cosubstrate.</text>
</comment>
<accession>A0A369J3T4</accession>
<comment type="catalytic activity">
    <reaction evidence="2">
        <text>[(1-&gt;4)-beta-D-glucosyl]n+m + reduced acceptor + O2 = 4-dehydro-beta-D-glucosyl-[(1-&gt;4)-beta-D-glucosyl]n-1 + [(1-&gt;4)-beta-D-glucosyl]m + acceptor + H2O.</text>
        <dbReference type="EC" id="1.14.99.56"/>
    </reaction>
</comment>
<keyword evidence="2" id="KW-0136">Cellulose degradation</keyword>
<feature type="chain" id="PRO_5016562638" description="AA9 family lytic polysaccharide monooxygenase" evidence="3">
    <location>
        <begin position="20"/>
        <end position="218"/>
    </location>
</feature>
<keyword evidence="3" id="KW-0732">Signal</keyword>
<feature type="domain" description="Auxiliary Activity family 9 catalytic" evidence="4">
    <location>
        <begin position="20"/>
        <end position="208"/>
    </location>
</feature>
<keyword evidence="2" id="KW-0624">Polysaccharide degradation</keyword>
<dbReference type="GO" id="GO:0030245">
    <property type="term" value="P:cellulose catabolic process"/>
    <property type="evidence" value="ECO:0007669"/>
    <property type="project" value="UniProtKB-UniRule"/>
</dbReference>
<organism evidence="5 6">
    <name type="scientific">Hypsizygus marmoreus</name>
    <name type="common">White beech mushroom</name>
    <name type="synonym">Agaricus marmoreus</name>
    <dbReference type="NCBI Taxonomy" id="39966"/>
    <lineage>
        <taxon>Eukaryota</taxon>
        <taxon>Fungi</taxon>
        <taxon>Dikarya</taxon>
        <taxon>Basidiomycota</taxon>
        <taxon>Agaricomycotina</taxon>
        <taxon>Agaricomycetes</taxon>
        <taxon>Agaricomycetidae</taxon>
        <taxon>Agaricales</taxon>
        <taxon>Tricholomatineae</taxon>
        <taxon>Lyophyllaceae</taxon>
        <taxon>Hypsizygus</taxon>
    </lineage>
</organism>
<name>A0A369J3T4_HYPMA</name>
<dbReference type="PANTHER" id="PTHR33353:SF11">
    <property type="entry name" value="GLYCOSYLHYDROLASE FAMILY 61-7 PROTEIN"/>
    <property type="match status" value="1"/>
</dbReference>
<keyword evidence="6" id="KW-1185">Reference proteome</keyword>
<dbReference type="InParanoid" id="A0A369J3T4"/>
<comment type="domain">
    <text evidence="2">Has a modular structure: an endo-beta-1,4-glucanase catalytic module at the N-terminus, a linker rich in serines and threonines, and a C-terminal carbohydrate-binding module (CBM).</text>
</comment>
<proteinExistence type="predicted"/>
<dbReference type="CDD" id="cd21175">
    <property type="entry name" value="LPMO_AA9"/>
    <property type="match status" value="1"/>
</dbReference>
<evidence type="ECO:0000313" key="6">
    <source>
        <dbReference type="Proteomes" id="UP000076154"/>
    </source>
</evidence>
<keyword evidence="2" id="KW-0964">Secreted</keyword>
<dbReference type="AlphaFoldDB" id="A0A369J3T4"/>
<dbReference type="EC" id="1.14.99.56" evidence="2"/>
<dbReference type="OrthoDB" id="3496539at2759"/>
<feature type="signal peptide" evidence="3">
    <location>
        <begin position="1"/>
        <end position="19"/>
    </location>
</feature>
<dbReference type="InterPro" id="IPR049892">
    <property type="entry name" value="AA9"/>
</dbReference>
<protein>
    <recommendedName>
        <fullName evidence="2">AA9 family lytic polysaccharide monooxygenase</fullName>
        <ecNumber evidence="2">1.14.99.56</ecNumber>
    </recommendedName>
    <alternativeName>
        <fullName evidence="2">Endo-beta-1,4-glucanase</fullName>
    </alternativeName>
    <alternativeName>
        <fullName evidence="2">Glycosyl hydrolase 61 family protein</fullName>
    </alternativeName>
</protein>
<dbReference type="Proteomes" id="UP000076154">
    <property type="component" value="Unassembled WGS sequence"/>
</dbReference>
<sequence length="218" mass="22818">MKFTSTILCLAAVAHSASAHYIFNTLVAGDQVSATAVRKPKDNMPIKPVTSSGMTCNVDPFPATSTLTVAAGSTITFKADGPMYHAGPAAIYLGQAPGSAASWDGSGANWFKIAEWGATFNPFAFVVQNSAELTTTIPENTPAGEYLVRVEQLGMHITPPESFVSCAQIKITGSGSGNPGPKVSIPGYIQESDANVNVNIYYPVPTSYTVPGPSVWRG</sequence>
<dbReference type="GO" id="GO:0030248">
    <property type="term" value="F:cellulose binding"/>
    <property type="evidence" value="ECO:0007669"/>
    <property type="project" value="UniProtKB-UniRule"/>
</dbReference>
<keyword evidence="2" id="KW-0119">Carbohydrate metabolism</keyword>
<comment type="subcellular location">
    <subcellularLocation>
        <location evidence="2">Secreted</location>
    </subcellularLocation>
</comment>
<evidence type="ECO:0000256" key="1">
    <source>
        <dbReference type="ARBA" id="ARBA00023157"/>
    </source>
</evidence>
<dbReference type="PANTHER" id="PTHR33353">
    <property type="entry name" value="PUTATIVE (AFU_ORTHOLOGUE AFUA_1G12560)-RELATED"/>
    <property type="match status" value="1"/>
</dbReference>
<keyword evidence="1 2" id="KW-1015">Disulfide bond</keyword>
<dbReference type="Pfam" id="PF03443">
    <property type="entry name" value="AA9"/>
    <property type="match status" value="1"/>
</dbReference>
<dbReference type="GO" id="GO:0005576">
    <property type="term" value="C:extracellular region"/>
    <property type="evidence" value="ECO:0007669"/>
    <property type="project" value="UniProtKB-SubCell"/>
</dbReference>
<dbReference type="GO" id="GO:0008810">
    <property type="term" value="F:cellulase activity"/>
    <property type="evidence" value="ECO:0007669"/>
    <property type="project" value="UniProtKB-UniRule"/>
</dbReference>